<dbReference type="InterPro" id="IPR002104">
    <property type="entry name" value="Integrase_catalytic"/>
</dbReference>
<gene>
    <name evidence="5" type="ORF">IQ260_10965</name>
</gene>
<dbReference type="InterPro" id="IPR013762">
    <property type="entry name" value="Integrase-like_cat_sf"/>
</dbReference>
<dbReference type="CDD" id="cd00397">
    <property type="entry name" value="DNA_BRE_C"/>
    <property type="match status" value="1"/>
</dbReference>
<dbReference type="Pfam" id="PF00589">
    <property type="entry name" value="Phage_integrase"/>
    <property type="match status" value="1"/>
</dbReference>
<evidence type="ECO:0000256" key="2">
    <source>
        <dbReference type="ARBA" id="ARBA00023125"/>
    </source>
</evidence>
<dbReference type="InterPro" id="IPR050090">
    <property type="entry name" value="Tyrosine_recombinase_XerCD"/>
</dbReference>
<dbReference type="GO" id="GO:0015074">
    <property type="term" value="P:DNA integration"/>
    <property type="evidence" value="ECO:0007669"/>
    <property type="project" value="InterPro"/>
</dbReference>
<evidence type="ECO:0000259" key="4">
    <source>
        <dbReference type="PROSITE" id="PS51898"/>
    </source>
</evidence>
<dbReference type="PANTHER" id="PTHR30349:SF41">
    <property type="entry name" value="INTEGRASE_RECOMBINASE PROTEIN MJ0367-RELATED"/>
    <property type="match status" value="1"/>
</dbReference>
<dbReference type="GO" id="GO:0003677">
    <property type="term" value="F:DNA binding"/>
    <property type="evidence" value="ECO:0007669"/>
    <property type="project" value="UniProtKB-KW"/>
</dbReference>
<keyword evidence="6" id="KW-1185">Reference proteome</keyword>
<reference evidence="5" key="1">
    <citation type="submission" date="2020-10" db="EMBL/GenBank/DDBJ databases">
        <authorList>
            <person name="Castelo-Branco R."/>
            <person name="Eusebio N."/>
            <person name="Adriana R."/>
            <person name="Vieira A."/>
            <person name="Brugerolle De Fraissinette N."/>
            <person name="Rezende De Castro R."/>
            <person name="Schneider M.P."/>
            <person name="Vasconcelos V."/>
            <person name="Leao P.N."/>
        </authorList>
    </citation>
    <scope>NUCLEOTIDE SEQUENCE</scope>
    <source>
        <strain evidence="5">LEGE 11479</strain>
    </source>
</reference>
<protein>
    <submittedName>
        <fullName evidence="5">Site-specific integrase</fullName>
    </submittedName>
</protein>
<feature type="domain" description="Tyr recombinase" evidence="4">
    <location>
        <begin position="8"/>
        <end position="176"/>
    </location>
</feature>
<proteinExistence type="inferred from homology"/>
<evidence type="ECO:0000256" key="1">
    <source>
        <dbReference type="ARBA" id="ARBA00008857"/>
    </source>
</evidence>
<dbReference type="SUPFAM" id="SSF56349">
    <property type="entry name" value="DNA breaking-rejoining enzymes"/>
    <property type="match status" value="1"/>
</dbReference>
<evidence type="ECO:0000256" key="3">
    <source>
        <dbReference type="ARBA" id="ARBA00023172"/>
    </source>
</evidence>
<dbReference type="EMBL" id="JADEXP010000080">
    <property type="protein sequence ID" value="MBE9067176.1"/>
    <property type="molecule type" value="Genomic_DNA"/>
</dbReference>
<dbReference type="GO" id="GO:0006310">
    <property type="term" value="P:DNA recombination"/>
    <property type="evidence" value="ECO:0007669"/>
    <property type="project" value="UniProtKB-KW"/>
</dbReference>
<dbReference type="AlphaFoldDB" id="A0A928X3P5"/>
<organism evidence="5 6">
    <name type="scientific">Leptolyngbya cf. ectocarpi LEGE 11479</name>
    <dbReference type="NCBI Taxonomy" id="1828722"/>
    <lineage>
        <taxon>Bacteria</taxon>
        <taxon>Bacillati</taxon>
        <taxon>Cyanobacteriota</taxon>
        <taxon>Cyanophyceae</taxon>
        <taxon>Leptolyngbyales</taxon>
        <taxon>Leptolyngbyaceae</taxon>
        <taxon>Leptolyngbya group</taxon>
        <taxon>Leptolyngbya</taxon>
    </lineage>
</organism>
<dbReference type="Gene3D" id="1.10.443.10">
    <property type="entry name" value="Intergrase catalytic core"/>
    <property type="match status" value="1"/>
</dbReference>
<keyword evidence="2" id="KW-0238">DNA-binding</keyword>
<accession>A0A928X3P5</accession>
<dbReference type="InterPro" id="IPR011010">
    <property type="entry name" value="DNA_brk_join_enz"/>
</dbReference>
<sequence>MAKSNRAGKALVLSQDQLQAVFVNLDYPHCAIARLCYLTASRAGEVVALPMTAISHDAISIKQTKTKATKEINLYPELSDVVKQLVPQTGAYYFPGRSGQTHITLRAFQKQLDKTCDYLGIQGASSHSFRRSMATHLYRAGVDLESIRQVTGHKSLDSLTLYIDIPRLEAQSKVAAAVGKLWNRATSLA</sequence>
<name>A0A928X3P5_LEPEC</name>
<dbReference type="RefSeq" id="WP_193993143.1">
    <property type="nucleotide sequence ID" value="NZ_JADEXP010000080.1"/>
</dbReference>
<comment type="caution">
    <text evidence="5">The sequence shown here is derived from an EMBL/GenBank/DDBJ whole genome shotgun (WGS) entry which is preliminary data.</text>
</comment>
<keyword evidence="3" id="KW-0233">DNA recombination</keyword>
<dbReference type="PANTHER" id="PTHR30349">
    <property type="entry name" value="PHAGE INTEGRASE-RELATED"/>
    <property type="match status" value="1"/>
</dbReference>
<comment type="similarity">
    <text evidence="1">Belongs to the 'phage' integrase family.</text>
</comment>
<evidence type="ECO:0000313" key="6">
    <source>
        <dbReference type="Proteomes" id="UP000615026"/>
    </source>
</evidence>
<dbReference type="PROSITE" id="PS51898">
    <property type="entry name" value="TYR_RECOMBINASE"/>
    <property type="match status" value="1"/>
</dbReference>
<evidence type="ECO:0000313" key="5">
    <source>
        <dbReference type="EMBL" id="MBE9067176.1"/>
    </source>
</evidence>
<dbReference type="Proteomes" id="UP000615026">
    <property type="component" value="Unassembled WGS sequence"/>
</dbReference>